<name>A0AAV4H0D2_9GAST</name>
<keyword evidence="3" id="KW-1185">Reference proteome</keyword>
<accession>A0AAV4H0D2</accession>
<dbReference type="Proteomes" id="UP000762676">
    <property type="component" value="Unassembled WGS sequence"/>
</dbReference>
<reference evidence="2 3" key="1">
    <citation type="journal article" date="2021" name="Elife">
        <title>Chloroplast acquisition without the gene transfer in kleptoplastic sea slugs, Plakobranchus ocellatus.</title>
        <authorList>
            <person name="Maeda T."/>
            <person name="Takahashi S."/>
            <person name="Yoshida T."/>
            <person name="Shimamura S."/>
            <person name="Takaki Y."/>
            <person name="Nagai Y."/>
            <person name="Toyoda A."/>
            <person name="Suzuki Y."/>
            <person name="Arimoto A."/>
            <person name="Ishii H."/>
            <person name="Satoh N."/>
            <person name="Nishiyama T."/>
            <person name="Hasebe M."/>
            <person name="Maruyama T."/>
            <person name="Minagawa J."/>
            <person name="Obokata J."/>
            <person name="Shigenobu S."/>
        </authorList>
    </citation>
    <scope>NUCLEOTIDE SEQUENCE [LARGE SCALE GENOMIC DNA]</scope>
</reference>
<proteinExistence type="predicted"/>
<dbReference type="AlphaFoldDB" id="A0AAV4H0D2"/>
<feature type="compositionally biased region" description="Low complexity" evidence="1">
    <location>
        <begin position="50"/>
        <end position="61"/>
    </location>
</feature>
<gene>
    <name evidence="2" type="ORF">ElyMa_004320800</name>
</gene>
<feature type="compositionally biased region" description="Polar residues" evidence="1">
    <location>
        <begin position="1"/>
        <end position="11"/>
    </location>
</feature>
<comment type="caution">
    <text evidence="2">The sequence shown here is derived from an EMBL/GenBank/DDBJ whole genome shotgun (WGS) entry which is preliminary data.</text>
</comment>
<feature type="region of interest" description="Disordered" evidence="1">
    <location>
        <begin position="1"/>
        <end position="111"/>
    </location>
</feature>
<evidence type="ECO:0000313" key="2">
    <source>
        <dbReference type="EMBL" id="GFR91124.1"/>
    </source>
</evidence>
<organism evidence="2 3">
    <name type="scientific">Elysia marginata</name>
    <dbReference type="NCBI Taxonomy" id="1093978"/>
    <lineage>
        <taxon>Eukaryota</taxon>
        <taxon>Metazoa</taxon>
        <taxon>Spiralia</taxon>
        <taxon>Lophotrochozoa</taxon>
        <taxon>Mollusca</taxon>
        <taxon>Gastropoda</taxon>
        <taxon>Heterobranchia</taxon>
        <taxon>Euthyneura</taxon>
        <taxon>Panpulmonata</taxon>
        <taxon>Sacoglossa</taxon>
        <taxon>Placobranchoidea</taxon>
        <taxon>Plakobranchidae</taxon>
        <taxon>Elysia</taxon>
    </lineage>
</organism>
<feature type="compositionally biased region" description="Polar residues" evidence="1">
    <location>
        <begin position="26"/>
        <end position="47"/>
    </location>
</feature>
<sequence length="111" mass="12490">MTSQPINVNNRKNLDRNGLLAYSKHGSLQTAASTRGTETSDKSSSPVALNKNKNNIRNSSRPFCSSEDPSLPVPSSRYTSNTNRPLYSCLSPRQTRPQNRPRKQFYYNDNP</sequence>
<evidence type="ECO:0000256" key="1">
    <source>
        <dbReference type="SAM" id="MobiDB-lite"/>
    </source>
</evidence>
<feature type="compositionally biased region" description="Polar residues" evidence="1">
    <location>
        <begin position="76"/>
        <end position="98"/>
    </location>
</feature>
<evidence type="ECO:0000313" key="3">
    <source>
        <dbReference type="Proteomes" id="UP000762676"/>
    </source>
</evidence>
<dbReference type="EMBL" id="BMAT01008707">
    <property type="protein sequence ID" value="GFR91124.1"/>
    <property type="molecule type" value="Genomic_DNA"/>
</dbReference>
<protein>
    <submittedName>
        <fullName evidence="2">Uncharacterized protein</fullName>
    </submittedName>
</protein>